<sequence>YYHMPVISAGLTSDSKTADSQAAHEKTLTGLLLGLAGTNIITGMGGLESGITFDINQLVMDNEIVRMIKYAVEGIAVTDETLAVDTINEMGQFNDFLSHESTFKHMRTQSQTKLIDRRIREDWESAGSTSIYTRSSEEARYILENHKPDPLSDAVLETIRSIVKEAEAGES</sequence>
<comment type="caution">
    <text evidence="4">The sequence shown here is derived from an EMBL/GenBank/DDBJ whole genome shotgun (WGS) entry which is preliminary data.</text>
</comment>
<evidence type="ECO:0000256" key="2">
    <source>
        <dbReference type="ARBA" id="ARBA00022603"/>
    </source>
</evidence>
<evidence type="ECO:0000313" key="4">
    <source>
        <dbReference type="EMBL" id="KKM59318.1"/>
    </source>
</evidence>
<dbReference type="GO" id="GO:0032259">
    <property type="term" value="P:methylation"/>
    <property type="evidence" value="ECO:0007669"/>
    <property type="project" value="UniProtKB-KW"/>
</dbReference>
<reference evidence="4" key="1">
    <citation type="journal article" date="2015" name="Nature">
        <title>Complex archaea that bridge the gap between prokaryotes and eukaryotes.</title>
        <authorList>
            <person name="Spang A."/>
            <person name="Saw J.H."/>
            <person name="Jorgensen S.L."/>
            <person name="Zaremba-Niedzwiedzka K."/>
            <person name="Martijn J."/>
            <person name="Lind A.E."/>
            <person name="van Eijk R."/>
            <person name="Schleper C."/>
            <person name="Guy L."/>
            <person name="Ettema T.J."/>
        </authorList>
    </citation>
    <scope>NUCLEOTIDE SEQUENCE</scope>
</reference>
<evidence type="ECO:0000256" key="1">
    <source>
        <dbReference type="ARBA" id="ARBA00007137"/>
    </source>
</evidence>
<feature type="non-terminal residue" evidence="4">
    <location>
        <position position="1"/>
    </location>
</feature>
<gene>
    <name evidence="4" type="ORF">LCGC14_1548210</name>
</gene>
<protein>
    <recommendedName>
        <fullName evidence="5">Trimethylamine methyltransferase</fullName>
    </recommendedName>
</protein>
<keyword evidence="3" id="KW-0808">Transferase</keyword>
<evidence type="ECO:0000256" key="3">
    <source>
        <dbReference type="ARBA" id="ARBA00022679"/>
    </source>
</evidence>
<dbReference type="InterPro" id="IPR038601">
    <property type="entry name" value="MttB-like_sf"/>
</dbReference>
<dbReference type="EMBL" id="LAZR01011797">
    <property type="protein sequence ID" value="KKM59318.1"/>
    <property type="molecule type" value="Genomic_DNA"/>
</dbReference>
<dbReference type="Pfam" id="PF06253">
    <property type="entry name" value="MTTB"/>
    <property type="match status" value="1"/>
</dbReference>
<evidence type="ECO:0008006" key="5">
    <source>
        <dbReference type="Google" id="ProtNLM"/>
    </source>
</evidence>
<organism evidence="4">
    <name type="scientific">marine sediment metagenome</name>
    <dbReference type="NCBI Taxonomy" id="412755"/>
    <lineage>
        <taxon>unclassified sequences</taxon>
        <taxon>metagenomes</taxon>
        <taxon>ecological metagenomes</taxon>
    </lineage>
</organism>
<keyword evidence="2" id="KW-0489">Methyltransferase</keyword>
<dbReference type="AlphaFoldDB" id="A0A0F9LRZ3"/>
<accession>A0A0F9LRZ3</accession>
<proteinExistence type="inferred from homology"/>
<dbReference type="GO" id="GO:0015948">
    <property type="term" value="P:methanogenesis"/>
    <property type="evidence" value="ECO:0007669"/>
    <property type="project" value="InterPro"/>
</dbReference>
<dbReference type="Gene3D" id="3.20.20.480">
    <property type="entry name" value="Trimethylamine methyltransferase-like"/>
    <property type="match status" value="1"/>
</dbReference>
<dbReference type="GO" id="GO:0008168">
    <property type="term" value="F:methyltransferase activity"/>
    <property type="evidence" value="ECO:0007669"/>
    <property type="project" value="UniProtKB-KW"/>
</dbReference>
<dbReference type="InterPro" id="IPR010426">
    <property type="entry name" value="MTTB_MeTrfase"/>
</dbReference>
<name>A0A0F9LRZ3_9ZZZZ</name>
<comment type="similarity">
    <text evidence="1">Belongs to the trimethylamine methyltransferase family.</text>
</comment>